<keyword evidence="6" id="KW-1185">Reference proteome</keyword>
<organism evidence="5 6">
    <name type="scientific">Actinokineospora fastidiosa</name>
    <dbReference type="NCBI Taxonomy" id="1816"/>
    <lineage>
        <taxon>Bacteria</taxon>
        <taxon>Bacillati</taxon>
        <taxon>Actinomycetota</taxon>
        <taxon>Actinomycetes</taxon>
        <taxon>Pseudonocardiales</taxon>
        <taxon>Pseudonocardiaceae</taxon>
        <taxon>Actinokineospora</taxon>
    </lineage>
</organism>
<evidence type="ECO:0000313" key="5">
    <source>
        <dbReference type="EMBL" id="GGS54161.1"/>
    </source>
</evidence>
<keyword evidence="1" id="KW-0808">Transferase</keyword>
<keyword evidence="3" id="KW-0418">Kinase</keyword>
<evidence type="ECO:0000313" key="6">
    <source>
        <dbReference type="Proteomes" id="UP000660680"/>
    </source>
</evidence>
<proteinExistence type="predicted"/>
<evidence type="ECO:0000256" key="4">
    <source>
        <dbReference type="ARBA" id="ARBA00022840"/>
    </source>
</evidence>
<dbReference type="GO" id="GO:0016774">
    <property type="term" value="F:phosphotransferase activity, carboxyl group as acceptor"/>
    <property type="evidence" value="ECO:0007669"/>
    <property type="project" value="InterPro"/>
</dbReference>
<keyword evidence="4" id="KW-0067">ATP-binding</keyword>
<evidence type="ECO:0000256" key="1">
    <source>
        <dbReference type="ARBA" id="ARBA00022679"/>
    </source>
</evidence>
<reference evidence="5" key="2">
    <citation type="submission" date="2020-09" db="EMBL/GenBank/DDBJ databases">
        <authorList>
            <person name="Sun Q."/>
            <person name="Ohkuma M."/>
        </authorList>
    </citation>
    <scope>NUCLEOTIDE SEQUENCE</scope>
    <source>
        <strain evidence="5">JCM 3276</strain>
    </source>
</reference>
<dbReference type="Gene3D" id="3.30.420.40">
    <property type="match status" value="1"/>
</dbReference>
<dbReference type="AlphaFoldDB" id="A0A918GSB1"/>
<dbReference type="InterPro" id="IPR000890">
    <property type="entry name" value="Aliphatic_acid_kin_short-chain"/>
</dbReference>
<reference evidence="5" key="1">
    <citation type="journal article" date="2014" name="Int. J. Syst. Evol. Microbiol.">
        <title>Complete genome sequence of Corynebacterium casei LMG S-19264T (=DSM 44701T), isolated from a smear-ripened cheese.</title>
        <authorList>
            <consortium name="US DOE Joint Genome Institute (JGI-PGF)"/>
            <person name="Walter F."/>
            <person name="Albersmeier A."/>
            <person name="Kalinowski J."/>
            <person name="Ruckert C."/>
        </authorList>
    </citation>
    <scope>NUCLEOTIDE SEQUENCE</scope>
    <source>
        <strain evidence="5">JCM 3276</strain>
    </source>
</reference>
<keyword evidence="2" id="KW-0547">Nucleotide-binding</keyword>
<dbReference type="GO" id="GO:0016301">
    <property type="term" value="F:kinase activity"/>
    <property type="evidence" value="ECO:0007669"/>
    <property type="project" value="UniProtKB-KW"/>
</dbReference>
<comment type="caution">
    <text evidence="5">The sequence shown here is derived from an EMBL/GenBank/DDBJ whole genome shotgun (WGS) entry which is preliminary data.</text>
</comment>
<dbReference type="SUPFAM" id="SSF53067">
    <property type="entry name" value="Actin-like ATPase domain"/>
    <property type="match status" value="1"/>
</dbReference>
<dbReference type="Pfam" id="PF00871">
    <property type="entry name" value="Acetate_kinase"/>
    <property type="match status" value="1"/>
</dbReference>
<dbReference type="Proteomes" id="UP000660680">
    <property type="component" value="Unassembled WGS sequence"/>
</dbReference>
<gene>
    <name evidence="5" type="ORF">GCM10010171_56610</name>
</gene>
<evidence type="ECO:0000256" key="3">
    <source>
        <dbReference type="ARBA" id="ARBA00022777"/>
    </source>
</evidence>
<dbReference type="GO" id="GO:0005524">
    <property type="term" value="F:ATP binding"/>
    <property type="evidence" value="ECO:0007669"/>
    <property type="project" value="UniProtKB-KW"/>
</dbReference>
<dbReference type="EMBL" id="BMRB01000007">
    <property type="protein sequence ID" value="GGS54161.1"/>
    <property type="molecule type" value="Genomic_DNA"/>
</dbReference>
<sequence length="73" mass="7641">MAGLVMATRSGDVDPGLLLWLLHGERLTLDDLADGLEQTSGRTSPECASHTASAHAVRKHLHRGAVGCGPVQV</sequence>
<dbReference type="InterPro" id="IPR043129">
    <property type="entry name" value="ATPase_NBD"/>
</dbReference>
<evidence type="ECO:0000256" key="2">
    <source>
        <dbReference type="ARBA" id="ARBA00022741"/>
    </source>
</evidence>
<accession>A0A918GSB1</accession>
<name>A0A918GSB1_9PSEU</name>
<protein>
    <submittedName>
        <fullName evidence="5">Uncharacterized protein</fullName>
    </submittedName>
</protein>